<dbReference type="FunFam" id="3.40.50.1100:FF:000005">
    <property type="entry name" value="Threonine dehydratase catabolic"/>
    <property type="match status" value="1"/>
</dbReference>
<evidence type="ECO:0000256" key="6">
    <source>
        <dbReference type="ARBA" id="ARBA00012096"/>
    </source>
</evidence>
<dbReference type="Gene3D" id="3.40.50.1100">
    <property type="match status" value="2"/>
</dbReference>
<evidence type="ECO:0000256" key="10">
    <source>
        <dbReference type="ARBA" id="ARBA00023239"/>
    </source>
</evidence>
<protein>
    <recommendedName>
        <fullName evidence="7 13">L-threonine dehydratase catabolic TdcB</fullName>
        <ecNumber evidence="6 13">4.3.1.19</ecNumber>
    </recommendedName>
    <alternativeName>
        <fullName evidence="12 13">Threonine deaminase</fullName>
    </alternativeName>
</protein>
<evidence type="ECO:0000256" key="4">
    <source>
        <dbReference type="ARBA" id="ARBA00010869"/>
    </source>
</evidence>
<comment type="subunit">
    <text evidence="5 13">In the native structure, TdcB is in a dimeric form, whereas in the TdcB-AMP complex, it exists in a tetrameric form (dimer of dimers).</text>
</comment>
<dbReference type="GO" id="GO:0003941">
    <property type="term" value="F:L-serine ammonia-lyase activity"/>
    <property type="evidence" value="ECO:0007669"/>
    <property type="project" value="TreeGrafter"/>
</dbReference>
<evidence type="ECO:0000256" key="8">
    <source>
        <dbReference type="ARBA" id="ARBA00022533"/>
    </source>
</evidence>
<dbReference type="NCBIfam" id="TIGR01127">
    <property type="entry name" value="ilvA_1Cterm"/>
    <property type="match status" value="1"/>
</dbReference>
<evidence type="ECO:0000256" key="1">
    <source>
        <dbReference type="ARBA" id="ARBA00001274"/>
    </source>
</evidence>
<dbReference type="PROSITE" id="PS00165">
    <property type="entry name" value="DEHYDRATASE_SER_THR"/>
    <property type="match status" value="1"/>
</dbReference>
<evidence type="ECO:0000313" key="16">
    <source>
        <dbReference type="Proteomes" id="UP000295416"/>
    </source>
</evidence>
<comment type="cofactor">
    <cofactor evidence="2 13">
        <name>pyridoxal 5'-phosphate</name>
        <dbReference type="ChEBI" id="CHEBI:597326"/>
    </cofactor>
</comment>
<evidence type="ECO:0000256" key="2">
    <source>
        <dbReference type="ARBA" id="ARBA00001933"/>
    </source>
</evidence>
<evidence type="ECO:0000259" key="14">
    <source>
        <dbReference type="Pfam" id="PF00291"/>
    </source>
</evidence>
<evidence type="ECO:0000256" key="12">
    <source>
        <dbReference type="ARBA" id="ARBA00031427"/>
    </source>
</evidence>
<gene>
    <name evidence="15" type="ORF">EV207_11443</name>
</gene>
<dbReference type="GO" id="GO:0006565">
    <property type="term" value="P:L-serine catabolic process"/>
    <property type="evidence" value="ECO:0007669"/>
    <property type="project" value="TreeGrafter"/>
</dbReference>
<comment type="caution">
    <text evidence="15">The sequence shown here is derived from an EMBL/GenBank/DDBJ whole genome shotgun (WGS) entry which is preliminary data.</text>
</comment>
<dbReference type="GO" id="GO:0000166">
    <property type="term" value="F:nucleotide binding"/>
    <property type="evidence" value="ECO:0007669"/>
    <property type="project" value="UniProtKB-KW"/>
</dbReference>
<comment type="similarity">
    <text evidence="4 13">Belongs to the serine/threonine dehydratase family.</text>
</comment>
<evidence type="ECO:0000256" key="5">
    <source>
        <dbReference type="ARBA" id="ARBA00011447"/>
    </source>
</evidence>
<dbReference type="Pfam" id="PF00291">
    <property type="entry name" value="PALP"/>
    <property type="match status" value="1"/>
</dbReference>
<dbReference type="GO" id="GO:0004794">
    <property type="term" value="F:threonine deaminase activity"/>
    <property type="evidence" value="ECO:0007669"/>
    <property type="project" value="UniProtKB-EC"/>
</dbReference>
<dbReference type="InterPro" id="IPR005789">
    <property type="entry name" value="Thr_deHydtase_catblc"/>
</dbReference>
<comment type="function">
    <text evidence="11 13">Catalyzes the anaerobic formation of alpha-ketobutyrate and ammonia from threonine in a two-step reaction. The first step involved a dehydration of threonine and a production of enamine intermediates (aminocrotonate), which tautomerizes to its imine form (iminobutyrate). Both intermediates are unstable and short-lived. The second step is the nonenzymatic hydrolysis of the enamine/imine intermediates to form 2-ketobutyrate and free ammonia. In the low water environment of the cell, the second step is accelerated by RidA.</text>
</comment>
<dbReference type="EC" id="4.3.1.19" evidence="6 13"/>
<dbReference type="GO" id="GO:0070689">
    <property type="term" value="P:L-threonine catabolic process to propionate"/>
    <property type="evidence" value="ECO:0007669"/>
    <property type="project" value="UniProtKB-UniPathway"/>
</dbReference>
<feature type="domain" description="Tryptophan synthase beta chain-like PALP" evidence="14">
    <location>
        <begin position="3"/>
        <end position="289"/>
    </location>
</feature>
<reference evidence="15 16" key="1">
    <citation type="submission" date="2019-03" db="EMBL/GenBank/DDBJ databases">
        <title>Genomic Encyclopedia of Type Strains, Phase IV (KMG-IV): sequencing the most valuable type-strain genomes for metagenomic binning, comparative biology and taxonomic classification.</title>
        <authorList>
            <person name="Goeker M."/>
        </authorList>
    </citation>
    <scope>NUCLEOTIDE SEQUENCE [LARGE SCALE GENOMIC DNA]</scope>
    <source>
        <strain evidence="15 16">DSM 19377</strain>
    </source>
</reference>
<dbReference type="GO" id="GO:0030170">
    <property type="term" value="F:pyridoxal phosphate binding"/>
    <property type="evidence" value="ECO:0007669"/>
    <property type="project" value="InterPro"/>
</dbReference>
<keyword evidence="16" id="KW-1185">Reference proteome</keyword>
<evidence type="ECO:0000256" key="3">
    <source>
        <dbReference type="ARBA" id="ARBA00004958"/>
    </source>
</evidence>
<evidence type="ECO:0000256" key="11">
    <source>
        <dbReference type="ARBA" id="ARBA00025527"/>
    </source>
</evidence>
<dbReference type="AlphaFoldDB" id="A0A4R2P4P9"/>
<dbReference type="InterPro" id="IPR050147">
    <property type="entry name" value="Ser/Thr_Dehydratase"/>
</dbReference>
<sequence length="314" mass="33189">MPVIHRTPMRQSATFNQLTGANLYFKMENLQRTGSFKLRGALNKVMSLTDEEAARGIIAASAGNHAQGVALSAAKRGVKAKIYMPEKTPLAKVNATQSYGAEAVLIGESYQEAYEAAMRDQEENDRAFVHAFDDFDVMAGQGTLALEMMQQAPDLGTIVVPVGGGGLISGIAALIKSIYPGVRVVGVQSSGAAATFNRFTGKGSARLSRVNSIADGIAVKETGMITYPIIQHFVDDMVTVTDAEIALAMVMMLEREKAFVEGAGAAALAAVLCGKLALKGKKAGIIISGGNADVAKFPYYKSLAKPIENLRKIG</sequence>
<dbReference type="InterPro" id="IPR036052">
    <property type="entry name" value="TrpB-like_PALP_sf"/>
</dbReference>
<organism evidence="15 16">
    <name type="scientific">Scopulibacillus darangshiensis</name>
    <dbReference type="NCBI Taxonomy" id="442528"/>
    <lineage>
        <taxon>Bacteria</taxon>
        <taxon>Bacillati</taxon>
        <taxon>Bacillota</taxon>
        <taxon>Bacilli</taxon>
        <taxon>Bacillales</taxon>
        <taxon>Sporolactobacillaceae</taxon>
        <taxon>Scopulibacillus</taxon>
    </lineage>
</organism>
<keyword evidence="10 13" id="KW-0456">Lyase</keyword>
<dbReference type="InterPro" id="IPR000634">
    <property type="entry name" value="Ser/Thr_deHydtase_PyrdxlP-BS"/>
</dbReference>
<dbReference type="UniPathway" id="UPA00052">
    <property type="reaction ID" value="UER00507"/>
</dbReference>
<dbReference type="InterPro" id="IPR001926">
    <property type="entry name" value="TrpB-like_PALP"/>
</dbReference>
<keyword evidence="13" id="KW-0547">Nucleotide-binding</keyword>
<evidence type="ECO:0000256" key="13">
    <source>
        <dbReference type="RuleBase" id="RU363083"/>
    </source>
</evidence>
<dbReference type="FunFam" id="3.40.50.1100:FF:000007">
    <property type="entry name" value="L-threonine dehydratase catabolic TdcB"/>
    <property type="match status" value="1"/>
</dbReference>
<dbReference type="GO" id="GO:0009097">
    <property type="term" value="P:isoleucine biosynthetic process"/>
    <property type="evidence" value="ECO:0007669"/>
    <property type="project" value="TreeGrafter"/>
</dbReference>
<name>A0A4R2P4P9_9BACL</name>
<evidence type="ECO:0000313" key="15">
    <source>
        <dbReference type="EMBL" id="TCP28921.1"/>
    </source>
</evidence>
<dbReference type="SUPFAM" id="SSF53686">
    <property type="entry name" value="Tryptophan synthase beta subunit-like PLP-dependent enzymes"/>
    <property type="match status" value="1"/>
</dbReference>
<dbReference type="Proteomes" id="UP000295416">
    <property type="component" value="Unassembled WGS sequence"/>
</dbReference>
<comment type="catalytic activity">
    <reaction evidence="1 13">
        <text>L-threonine = 2-oxobutanoate + NH4(+)</text>
        <dbReference type="Rhea" id="RHEA:22108"/>
        <dbReference type="ChEBI" id="CHEBI:16763"/>
        <dbReference type="ChEBI" id="CHEBI:28938"/>
        <dbReference type="ChEBI" id="CHEBI:57926"/>
        <dbReference type="EC" id="4.3.1.19"/>
    </reaction>
</comment>
<keyword evidence="8" id="KW-0021">Allosteric enzyme</keyword>
<dbReference type="CDD" id="cd01562">
    <property type="entry name" value="Thr-dehyd"/>
    <property type="match status" value="1"/>
</dbReference>
<proteinExistence type="inferred from homology"/>
<comment type="pathway">
    <text evidence="3 13">Amino-acid degradation; L-threonine degradation via propanoate pathway; propanoate from L-threonine: step 1/4.</text>
</comment>
<keyword evidence="9 13" id="KW-0663">Pyridoxal phosphate</keyword>
<evidence type="ECO:0000256" key="7">
    <source>
        <dbReference type="ARBA" id="ARBA00022248"/>
    </source>
</evidence>
<dbReference type="EMBL" id="SLXK01000014">
    <property type="protein sequence ID" value="TCP28921.1"/>
    <property type="molecule type" value="Genomic_DNA"/>
</dbReference>
<dbReference type="PANTHER" id="PTHR48078">
    <property type="entry name" value="THREONINE DEHYDRATASE, MITOCHONDRIAL-RELATED"/>
    <property type="match status" value="1"/>
</dbReference>
<evidence type="ECO:0000256" key="9">
    <source>
        <dbReference type="ARBA" id="ARBA00022898"/>
    </source>
</evidence>
<dbReference type="PANTHER" id="PTHR48078:SF6">
    <property type="entry name" value="L-THREONINE DEHYDRATASE CATABOLIC TDCB"/>
    <property type="match status" value="1"/>
</dbReference>
<accession>A0A4R2P4P9</accession>